<comment type="caution">
    <text evidence="1">The sequence shown here is derived from an EMBL/GenBank/DDBJ whole genome shotgun (WGS) entry which is preliminary data.</text>
</comment>
<sequence>MLGFFKKAYRARKEEQQRSGEAEASAQAPYGLRLSGFVELDGLPFQLNKGEFVFSPPAGSQRIDARGAVDLGAGCLLHRFYLTDDAFVQVNTTAGNVDDLKFFVFDDTKTPSNAESFAQWLGEESVIGRETIEHRGKTFFRVWGDEGQQKAPPVTFDEEVFTGSDSVPEYTVSHFCMLYEREVEGAERLEYLLVSAEQTGEEYCVVFSVGVDVSEADLDIV</sequence>
<dbReference type="EMBL" id="NFZW01000012">
    <property type="protein sequence ID" value="RFA35435.1"/>
    <property type="molecule type" value="Genomic_DNA"/>
</dbReference>
<dbReference type="OrthoDB" id="6148994at2"/>
<evidence type="ECO:0000313" key="2">
    <source>
        <dbReference type="Proteomes" id="UP000256763"/>
    </source>
</evidence>
<dbReference type="Proteomes" id="UP000256763">
    <property type="component" value="Unassembled WGS sequence"/>
</dbReference>
<accession>A0A3E0WTW8</accession>
<evidence type="ECO:0000313" key="1">
    <source>
        <dbReference type="EMBL" id="RFA35435.1"/>
    </source>
</evidence>
<dbReference type="Pfam" id="PF10679">
    <property type="entry name" value="DUF2491"/>
    <property type="match status" value="1"/>
</dbReference>
<reference evidence="2" key="1">
    <citation type="submission" date="2017-05" db="EMBL/GenBank/DDBJ databases">
        <authorList>
            <person name="Sharma S."/>
            <person name="Sidhu C."/>
            <person name="Pinnaka A.K."/>
        </authorList>
    </citation>
    <scope>NUCLEOTIDE SEQUENCE [LARGE SCALE GENOMIC DNA]</scope>
    <source>
        <strain evidence="2">AK93</strain>
    </source>
</reference>
<proteinExistence type="predicted"/>
<gene>
    <name evidence="1" type="ORF">CAL65_13240</name>
</gene>
<protein>
    <recommendedName>
        <fullName evidence="3">DUF2491 domain-containing protein</fullName>
    </recommendedName>
</protein>
<name>A0A3E0WTW8_9GAMM</name>
<keyword evidence="2" id="KW-1185">Reference proteome</keyword>
<evidence type="ECO:0008006" key="3">
    <source>
        <dbReference type="Google" id="ProtNLM"/>
    </source>
</evidence>
<dbReference type="InterPro" id="IPR019621">
    <property type="entry name" value="DUF2491"/>
</dbReference>
<dbReference type="RefSeq" id="WP_116304029.1">
    <property type="nucleotide sequence ID" value="NZ_NFZV01000037.1"/>
</dbReference>
<dbReference type="AlphaFoldDB" id="A0A3E0WTW8"/>
<organism evidence="1 2">
    <name type="scientific">Alkalilimnicola ehrlichii</name>
    <dbReference type="NCBI Taxonomy" id="351052"/>
    <lineage>
        <taxon>Bacteria</taxon>
        <taxon>Pseudomonadati</taxon>
        <taxon>Pseudomonadota</taxon>
        <taxon>Gammaproteobacteria</taxon>
        <taxon>Chromatiales</taxon>
        <taxon>Ectothiorhodospiraceae</taxon>
        <taxon>Alkalilimnicola</taxon>
    </lineage>
</organism>